<comment type="similarity">
    <text evidence="9">Belongs to the pannexin family.</text>
</comment>
<keyword evidence="3" id="KW-1003">Cell membrane</keyword>
<dbReference type="EMBL" id="BLXT01003334">
    <property type="protein sequence ID" value="GFO01516.1"/>
    <property type="molecule type" value="Genomic_DNA"/>
</dbReference>
<evidence type="ECO:0000256" key="2">
    <source>
        <dbReference type="ARBA" id="ARBA00022448"/>
    </source>
</evidence>
<evidence type="ECO:0000256" key="3">
    <source>
        <dbReference type="ARBA" id="ARBA00022475"/>
    </source>
</evidence>
<dbReference type="GO" id="GO:0005886">
    <property type="term" value="C:plasma membrane"/>
    <property type="evidence" value="ECO:0007669"/>
    <property type="project" value="UniProtKB-SubCell"/>
</dbReference>
<dbReference type="GO" id="GO:0005921">
    <property type="term" value="C:gap junction"/>
    <property type="evidence" value="ECO:0007669"/>
    <property type="project" value="UniProtKB-UniRule"/>
</dbReference>
<evidence type="ECO:0000256" key="8">
    <source>
        <dbReference type="ARBA" id="ARBA00023303"/>
    </source>
</evidence>
<evidence type="ECO:0000256" key="4">
    <source>
        <dbReference type="ARBA" id="ARBA00022692"/>
    </source>
</evidence>
<keyword evidence="6 9" id="KW-0406">Ion transport</keyword>
<keyword evidence="7 9" id="KW-0472">Membrane</keyword>
<evidence type="ECO:0000256" key="5">
    <source>
        <dbReference type="ARBA" id="ARBA00022989"/>
    </source>
</evidence>
<keyword evidence="5 9" id="KW-1133">Transmembrane helix</keyword>
<evidence type="ECO:0000313" key="10">
    <source>
        <dbReference type="EMBL" id="GFO01516.1"/>
    </source>
</evidence>
<dbReference type="PRINTS" id="PR01262">
    <property type="entry name" value="INNEXIN"/>
</dbReference>
<dbReference type="PANTHER" id="PTHR11893">
    <property type="entry name" value="INNEXIN"/>
    <property type="match status" value="1"/>
</dbReference>
<organism evidence="10 11">
    <name type="scientific">Plakobranchus ocellatus</name>
    <dbReference type="NCBI Taxonomy" id="259542"/>
    <lineage>
        <taxon>Eukaryota</taxon>
        <taxon>Metazoa</taxon>
        <taxon>Spiralia</taxon>
        <taxon>Lophotrochozoa</taxon>
        <taxon>Mollusca</taxon>
        <taxon>Gastropoda</taxon>
        <taxon>Heterobranchia</taxon>
        <taxon>Euthyneura</taxon>
        <taxon>Panpulmonata</taxon>
        <taxon>Sacoglossa</taxon>
        <taxon>Placobranchoidea</taxon>
        <taxon>Plakobranchidae</taxon>
        <taxon>Plakobranchus</taxon>
    </lineage>
</organism>
<keyword evidence="8 9" id="KW-0407">Ion channel</keyword>
<proteinExistence type="inferred from homology"/>
<gene>
    <name evidence="9" type="primary">inx</name>
    <name evidence="10" type="ORF">PoB_002802100</name>
</gene>
<feature type="transmembrane region" description="Helical" evidence="9">
    <location>
        <begin position="28"/>
        <end position="51"/>
    </location>
</feature>
<feature type="transmembrane region" description="Helical" evidence="9">
    <location>
        <begin position="114"/>
        <end position="134"/>
    </location>
</feature>
<evidence type="ECO:0000256" key="7">
    <source>
        <dbReference type="ARBA" id="ARBA00023136"/>
    </source>
</evidence>
<dbReference type="PANTHER" id="PTHR11893:SF36">
    <property type="entry name" value="INNEXIN-5"/>
    <property type="match status" value="1"/>
</dbReference>
<comment type="caution">
    <text evidence="9">Lacks conserved residue(s) required for the propagation of feature annotation.</text>
</comment>
<accession>A0AAV4A4E7</accession>
<sequence length="242" mass="28512">MVFFFNFSTGRGYYIRNRLDALWKRSGYFLVVLYLLVKISSMFLSVNFWTFGPRALGYTLFSHTTERRSGAGWWLHEEVFPRIALCDFRLRQLNNVQVHTVQCVLSINIFLEKMYLMLWFFLVLMTIMNLYSLIKWSIDLLSARKTRHFLDKFAHVITPGKTPKNSEIRHFNSLARSYLKSDGIFLVKMIAANTTDILAADLLRQIWVRYKKYSKNKDRAPVELNGTEDKDGDNYLDKIVPH</sequence>
<dbReference type="PROSITE" id="PS51013">
    <property type="entry name" value="PANNEXIN"/>
    <property type="match status" value="1"/>
</dbReference>
<evidence type="ECO:0000256" key="6">
    <source>
        <dbReference type="ARBA" id="ARBA00023065"/>
    </source>
</evidence>
<comment type="function">
    <text evidence="9">Structural component of the gap junctions.</text>
</comment>
<dbReference type="GO" id="GO:0034220">
    <property type="term" value="P:monoatomic ion transmembrane transport"/>
    <property type="evidence" value="ECO:0007669"/>
    <property type="project" value="UniProtKB-KW"/>
</dbReference>
<dbReference type="Pfam" id="PF00876">
    <property type="entry name" value="Innexin"/>
    <property type="match status" value="1"/>
</dbReference>
<reference evidence="10 11" key="1">
    <citation type="journal article" date="2021" name="Elife">
        <title>Chloroplast acquisition without the gene transfer in kleptoplastic sea slugs, Plakobranchus ocellatus.</title>
        <authorList>
            <person name="Maeda T."/>
            <person name="Takahashi S."/>
            <person name="Yoshida T."/>
            <person name="Shimamura S."/>
            <person name="Takaki Y."/>
            <person name="Nagai Y."/>
            <person name="Toyoda A."/>
            <person name="Suzuki Y."/>
            <person name="Arimoto A."/>
            <person name="Ishii H."/>
            <person name="Satoh N."/>
            <person name="Nishiyama T."/>
            <person name="Hasebe M."/>
            <person name="Maruyama T."/>
            <person name="Minagawa J."/>
            <person name="Obokata J."/>
            <person name="Shigenobu S."/>
        </authorList>
    </citation>
    <scope>NUCLEOTIDE SEQUENCE [LARGE SCALE GENOMIC DNA]</scope>
</reference>
<dbReference type="InterPro" id="IPR000990">
    <property type="entry name" value="Innexin"/>
</dbReference>
<evidence type="ECO:0000256" key="9">
    <source>
        <dbReference type="RuleBase" id="RU010713"/>
    </source>
</evidence>
<dbReference type="Proteomes" id="UP000735302">
    <property type="component" value="Unassembled WGS sequence"/>
</dbReference>
<keyword evidence="11" id="KW-1185">Reference proteome</keyword>
<keyword evidence="4 9" id="KW-0812">Transmembrane</keyword>
<comment type="subcellular location">
    <subcellularLocation>
        <location evidence="1 9">Cell membrane</location>
        <topology evidence="1 9">Multi-pass membrane protein</topology>
    </subcellularLocation>
</comment>
<evidence type="ECO:0000256" key="1">
    <source>
        <dbReference type="ARBA" id="ARBA00004651"/>
    </source>
</evidence>
<dbReference type="AlphaFoldDB" id="A0AAV4A4E7"/>
<comment type="caution">
    <text evidence="10">The sequence shown here is derived from an EMBL/GenBank/DDBJ whole genome shotgun (WGS) entry which is preliminary data.</text>
</comment>
<name>A0AAV4A4E7_9GAST</name>
<keyword evidence="2 9" id="KW-0813">Transport</keyword>
<protein>
    <recommendedName>
        <fullName evidence="9">Innexin</fullName>
    </recommendedName>
</protein>
<evidence type="ECO:0000313" key="11">
    <source>
        <dbReference type="Proteomes" id="UP000735302"/>
    </source>
</evidence>